<keyword evidence="2" id="KW-1185">Reference proteome</keyword>
<gene>
    <name evidence="1" type="ORF">OSB04_027482</name>
</gene>
<dbReference type="Proteomes" id="UP001172457">
    <property type="component" value="Chromosome 7"/>
</dbReference>
<organism evidence="1 2">
    <name type="scientific">Centaurea solstitialis</name>
    <name type="common">yellow star-thistle</name>
    <dbReference type="NCBI Taxonomy" id="347529"/>
    <lineage>
        <taxon>Eukaryota</taxon>
        <taxon>Viridiplantae</taxon>
        <taxon>Streptophyta</taxon>
        <taxon>Embryophyta</taxon>
        <taxon>Tracheophyta</taxon>
        <taxon>Spermatophyta</taxon>
        <taxon>Magnoliopsida</taxon>
        <taxon>eudicotyledons</taxon>
        <taxon>Gunneridae</taxon>
        <taxon>Pentapetalae</taxon>
        <taxon>asterids</taxon>
        <taxon>campanulids</taxon>
        <taxon>Asterales</taxon>
        <taxon>Asteraceae</taxon>
        <taxon>Carduoideae</taxon>
        <taxon>Cardueae</taxon>
        <taxon>Centaureinae</taxon>
        <taxon>Centaurea</taxon>
    </lineage>
</organism>
<dbReference type="EMBL" id="JARYMX010000007">
    <property type="protein sequence ID" value="KAJ9540976.1"/>
    <property type="molecule type" value="Genomic_DNA"/>
</dbReference>
<evidence type="ECO:0000313" key="2">
    <source>
        <dbReference type="Proteomes" id="UP001172457"/>
    </source>
</evidence>
<dbReference type="AlphaFoldDB" id="A0AA38SS77"/>
<proteinExistence type="predicted"/>
<comment type="caution">
    <text evidence="1">The sequence shown here is derived from an EMBL/GenBank/DDBJ whole genome shotgun (WGS) entry which is preliminary data.</text>
</comment>
<evidence type="ECO:0000313" key="1">
    <source>
        <dbReference type="EMBL" id="KAJ9540976.1"/>
    </source>
</evidence>
<dbReference type="SUPFAM" id="SSF53756">
    <property type="entry name" value="UDP-Glycosyltransferase/glycogen phosphorylase"/>
    <property type="match status" value="1"/>
</dbReference>
<accession>A0AA38SS77</accession>
<protein>
    <submittedName>
        <fullName evidence="1">Uncharacterized protein</fullName>
    </submittedName>
</protein>
<dbReference type="Gene3D" id="3.40.50.2000">
    <property type="entry name" value="Glycogen Phosphorylase B"/>
    <property type="match status" value="2"/>
</dbReference>
<reference evidence="1" key="1">
    <citation type="submission" date="2023-03" db="EMBL/GenBank/DDBJ databases">
        <title>Chromosome-scale reference genome and RAD-based genetic map of yellow starthistle (Centaurea solstitialis) reveal putative structural variation and QTLs associated with invader traits.</title>
        <authorList>
            <person name="Reatini B."/>
            <person name="Cang F.A."/>
            <person name="Jiang Q."/>
            <person name="Mckibben M.T.W."/>
            <person name="Barker M.S."/>
            <person name="Rieseberg L.H."/>
            <person name="Dlugosch K.M."/>
        </authorList>
    </citation>
    <scope>NUCLEOTIDE SEQUENCE</scope>
    <source>
        <strain evidence="1">CAN-66</strain>
        <tissue evidence="1">Leaf</tissue>
    </source>
</reference>
<name>A0AA38SS77_9ASTR</name>
<sequence length="87" mass="9947">MWQAQDITFKKKKFVGTSKLWKELMEGENGKEVRKKVEEIGEGAKKAMAEGGSSWRTLNELIHELQSVRISHENKTMSTITIEPSKL</sequence>